<evidence type="ECO:0000313" key="1">
    <source>
        <dbReference type="EMBL" id="VDP22314.1"/>
    </source>
</evidence>
<organism evidence="1">
    <name type="scientific">Heligmosomoides polygyrus</name>
    <name type="common">Parasitic roundworm</name>
    <dbReference type="NCBI Taxonomy" id="6339"/>
    <lineage>
        <taxon>Eukaryota</taxon>
        <taxon>Metazoa</taxon>
        <taxon>Ecdysozoa</taxon>
        <taxon>Nematoda</taxon>
        <taxon>Chromadorea</taxon>
        <taxon>Rhabditida</taxon>
        <taxon>Rhabditina</taxon>
        <taxon>Rhabditomorpha</taxon>
        <taxon>Strongyloidea</taxon>
        <taxon>Heligmosomidae</taxon>
        <taxon>Heligmosomoides</taxon>
    </lineage>
</organism>
<evidence type="ECO:0000313" key="3">
    <source>
        <dbReference type="WBParaSite" id="HPBE_0002088701-mRNA-1"/>
    </source>
</evidence>
<proteinExistence type="predicted"/>
<reference evidence="1 2" key="1">
    <citation type="submission" date="2018-11" db="EMBL/GenBank/DDBJ databases">
        <authorList>
            <consortium name="Pathogen Informatics"/>
        </authorList>
    </citation>
    <scope>NUCLEOTIDE SEQUENCE [LARGE SCALE GENOMIC DNA]</scope>
</reference>
<reference evidence="3" key="2">
    <citation type="submission" date="2019-09" db="UniProtKB">
        <authorList>
            <consortium name="WormBaseParasite"/>
        </authorList>
    </citation>
    <scope>IDENTIFICATION</scope>
</reference>
<dbReference type="OrthoDB" id="5850363at2759"/>
<evidence type="ECO:0000313" key="2">
    <source>
        <dbReference type="Proteomes" id="UP000050761"/>
    </source>
</evidence>
<name>A0A3P8CRS7_HELPZ</name>
<dbReference type="Proteomes" id="UP000050761">
    <property type="component" value="Unassembled WGS sequence"/>
</dbReference>
<protein>
    <submittedName>
        <fullName evidence="3">EB domain-containing protein</fullName>
    </submittedName>
</protein>
<dbReference type="AlphaFoldDB" id="A0A3P8CRS7"/>
<gene>
    <name evidence="1" type="ORF">HPBE_LOCUS20886</name>
</gene>
<dbReference type="InterPro" id="IPR006150">
    <property type="entry name" value="Cys_repeat_1"/>
</dbReference>
<dbReference type="SMART" id="SM00289">
    <property type="entry name" value="WR1"/>
    <property type="match status" value="3"/>
</dbReference>
<sequence>MNWLFSTVNTLALIRSPRIQTTQTFADGVCVAQRNVFLMKLIHFLIIPQLFRYSESAATPMYIYIKELCPPGLMPLTGARHVRTCDDRCPRGSSCVQGICCTHPPQCNHFTYKYECSLSPFGSRICCSLAECSSGGRARAICAAGCRQDEVCEEILDQRWCCPVAQKRCPANRRSASSTSVNVNRDNFRNSMDKCVSSCGSGTYEINEEKKPCGTAFEPTNGVACSPAAPNCDVGFECELSEGQQGHLCCETDEQEHITPIPRAKKFSSSTLKSTTALTIAPMLITLAPSPVTA</sequence>
<dbReference type="EMBL" id="UZAH01032520">
    <property type="protein sequence ID" value="VDP22314.1"/>
    <property type="molecule type" value="Genomic_DNA"/>
</dbReference>
<accession>A0A3P8CRS7</accession>
<keyword evidence="2" id="KW-1185">Reference proteome</keyword>
<dbReference type="WBParaSite" id="HPBE_0002088701-mRNA-1">
    <property type="protein sequence ID" value="HPBE_0002088701-mRNA-1"/>
    <property type="gene ID" value="HPBE_0002088701"/>
</dbReference>